<keyword evidence="3" id="KW-1133">Transmembrane helix</keyword>
<dbReference type="EMBL" id="JAANIT010000900">
    <property type="protein sequence ID" value="KAG1543634.1"/>
    <property type="molecule type" value="Genomic_DNA"/>
</dbReference>
<evidence type="ECO:0000313" key="7">
    <source>
        <dbReference type="EMBL" id="KAG1543634.1"/>
    </source>
</evidence>
<feature type="region of interest" description="Disordered" evidence="2">
    <location>
        <begin position="752"/>
        <end position="773"/>
    </location>
</feature>
<evidence type="ECO:0000313" key="8">
    <source>
        <dbReference type="Proteomes" id="UP000717996"/>
    </source>
</evidence>
<dbReference type="Pfam" id="PF04389">
    <property type="entry name" value="Peptidase_M28"/>
    <property type="match status" value="1"/>
</dbReference>
<feature type="compositionally biased region" description="Acidic residues" evidence="2">
    <location>
        <begin position="757"/>
        <end position="773"/>
    </location>
</feature>
<dbReference type="SUPFAM" id="SSF53187">
    <property type="entry name" value="Zn-dependent exopeptidases"/>
    <property type="match status" value="1"/>
</dbReference>
<evidence type="ECO:0000259" key="5">
    <source>
        <dbReference type="Pfam" id="PF04253"/>
    </source>
</evidence>
<evidence type="ECO:0000256" key="1">
    <source>
        <dbReference type="ARBA" id="ARBA00005634"/>
    </source>
</evidence>
<feature type="domain" description="Transferrin receptor-like dimerisation" evidence="5">
    <location>
        <begin position="632"/>
        <end position="742"/>
    </location>
</feature>
<dbReference type="InterPro" id="IPR039373">
    <property type="entry name" value="Peptidase_M28B"/>
</dbReference>
<evidence type="ECO:0000259" key="4">
    <source>
        <dbReference type="Pfam" id="PF02225"/>
    </source>
</evidence>
<dbReference type="PANTHER" id="PTHR10404:SF46">
    <property type="entry name" value="VACUOLAR PROTEIN SORTING-ASSOCIATED PROTEIN 70"/>
    <property type="match status" value="1"/>
</dbReference>
<comment type="caution">
    <text evidence="7">The sequence shown here is derived from an EMBL/GenBank/DDBJ whole genome shotgun (WGS) entry which is preliminary data.</text>
</comment>
<proteinExistence type="inferred from homology"/>
<sequence>MEQRLKDRYRPSYASILRSDDPLKKDAWFTNDFQKRTLKTRQKPEIIKFFLASIAFIFVALFGSRMLLSCAMFRTNRLVETEKLIDLMKDLPSTESIHSFFLHYASQSHLAGSPEDHQLAQWTQKQFIHFGIKDSSIQTYYPYLNYPTNRKLAIISGPPELLYEATLKEAKDETIPAFHGYSASGNVTGPILFVNYGRFEDFQLLVSKNITVPGSIALVRHGQIPASLKVKHAEAFKCVGVLVYTDPEEYKHIHDPSMSWDTVVHRDSVLNKYLYPGDPFTAGYGSTHNATRNQTAATNLPSIPSLPISWSDALPLLRATEGHGRVESDWIGGGIKEVGYYTGPSVALCNLVNYNEFKMKPIWNVIGHIKGHQEPNKAIIIGNQRDAWDYGAAAPSSGSAVLLELARVFGILLQKGWQPRRSIILASWDGSEYGNIGSTEWVEDHLEWLDAEAVAYLDVQQAVTGPRFSAQASPMLSRLLVDVTSIVIDPGTSQSVFESWLEQSPESDEEDNTILSLVHPLSVEPGLDTLAFYEHAGISSLSMSFTGNKYAVAHSTFDRISWMEKVGDPLFEYHQTMVRIWGLLTLRLSNDIILPMSPQDYTNSMKQELSKLIVKPEDTCSSGNATFGYPKTSKALEKLIRTTAKFQRKIQGLDHMVVTNKKSKKLLKHINRANARLVLFERMLISPALADKSREWYQHVVYRPSASTGAVQAFPAITAHLDDSDQARLIDRKLSMVLKNAKSALKKGKGKYHISLDEEEEDEDEDDEVTFVE</sequence>
<name>A0A9P6YAS0_RHIOR</name>
<dbReference type="InterPro" id="IPR007365">
    <property type="entry name" value="TFR-like_dimer_dom"/>
</dbReference>
<dbReference type="FunFam" id="3.40.630.10:FF:000101">
    <property type="entry name" value="N-acetylated alpha-linked acidic dipeptidase like 1"/>
    <property type="match status" value="1"/>
</dbReference>
<feature type="domain" description="PA" evidence="4">
    <location>
        <begin position="187"/>
        <end position="255"/>
    </location>
</feature>
<dbReference type="PANTHER" id="PTHR10404">
    <property type="entry name" value="N-ACETYLATED-ALPHA-LINKED ACIDIC DIPEPTIDASE"/>
    <property type="match status" value="1"/>
</dbReference>
<dbReference type="Proteomes" id="UP000717996">
    <property type="component" value="Unassembled WGS sequence"/>
</dbReference>
<evidence type="ECO:0000256" key="3">
    <source>
        <dbReference type="SAM" id="Phobius"/>
    </source>
</evidence>
<feature type="transmembrane region" description="Helical" evidence="3">
    <location>
        <begin position="46"/>
        <end position="68"/>
    </location>
</feature>
<keyword evidence="3" id="KW-0812">Transmembrane</keyword>
<dbReference type="InterPro" id="IPR046450">
    <property type="entry name" value="PA_dom_sf"/>
</dbReference>
<dbReference type="OrthoDB" id="5841748at2759"/>
<evidence type="ECO:0000256" key="2">
    <source>
        <dbReference type="SAM" id="MobiDB-lite"/>
    </source>
</evidence>
<organism evidence="7 8">
    <name type="scientific">Rhizopus oryzae</name>
    <name type="common">Mucormycosis agent</name>
    <name type="synonym">Rhizopus arrhizus var. delemar</name>
    <dbReference type="NCBI Taxonomy" id="64495"/>
    <lineage>
        <taxon>Eukaryota</taxon>
        <taxon>Fungi</taxon>
        <taxon>Fungi incertae sedis</taxon>
        <taxon>Mucoromycota</taxon>
        <taxon>Mucoromycotina</taxon>
        <taxon>Mucoromycetes</taxon>
        <taxon>Mucorales</taxon>
        <taxon>Mucorineae</taxon>
        <taxon>Rhizopodaceae</taxon>
        <taxon>Rhizopus</taxon>
    </lineage>
</organism>
<accession>A0A9P6YAS0</accession>
<protein>
    <submittedName>
        <fullName evidence="7">Uncharacterized protein</fullName>
    </submittedName>
</protein>
<dbReference type="CDD" id="cd08022">
    <property type="entry name" value="M28_PSMA_like"/>
    <property type="match status" value="1"/>
</dbReference>
<dbReference type="Pfam" id="PF02225">
    <property type="entry name" value="PA"/>
    <property type="match status" value="1"/>
</dbReference>
<feature type="domain" description="Peptidase M28" evidence="6">
    <location>
        <begin position="364"/>
        <end position="560"/>
    </location>
</feature>
<dbReference type="SUPFAM" id="SSF52025">
    <property type="entry name" value="PA domain"/>
    <property type="match status" value="1"/>
</dbReference>
<evidence type="ECO:0000259" key="6">
    <source>
        <dbReference type="Pfam" id="PF04389"/>
    </source>
</evidence>
<dbReference type="Gene3D" id="3.40.630.10">
    <property type="entry name" value="Zn peptidases"/>
    <property type="match status" value="1"/>
</dbReference>
<dbReference type="Gene3D" id="1.20.930.40">
    <property type="entry name" value="Transferrin receptor-like, dimerisation domain"/>
    <property type="match status" value="1"/>
</dbReference>
<dbReference type="AlphaFoldDB" id="A0A9P6YAS0"/>
<dbReference type="InterPro" id="IPR036757">
    <property type="entry name" value="TFR-like_dimer_dom_sf"/>
</dbReference>
<dbReference type="InterPro" id="IPR007484">
    <property type="entry name" value="Peptidase_M28"/>
</dbReference>
<reference evidence="7" key="1">
    <citation type="journal article" date="2020" name="Microb. Genom.">
        <title>Genetic diversity of clinical and environmental Mucorales isolates obtained from an investigation of mucormycosis cases among solid organ transplant recipients.</title>
        <authorList>
            <person name="Nguyen M.H."/>
            <person name="Kaul D."/>
            <person name="Muto C."/>
            <person name="Cheng S.J."/>
            <person name="Richter R.A."/>
            <person name="Bruno V.M."/>
            <person name="Liu G."/>
            <person name="Beyhan S."/>
            <person name="Sundermann A.J."/>
            <person name="Mounaud S."/>
            <person name="Pasculle A.W."/>
            <person name="Nierman W.C."/>
            <person name="Driscoll E."/>
            <person name="Cumbie R."/>
            <person name="Clancy C.J."/>
            <person name="Dupont C.L."/>
        </authorList>
    </citation>
    <scope>NUCLEOTIDE SEQUENCE</scope>
    <source>
        <strain evidence="7">GL16</strain>
    </source>
</reference>
<dbReference type="Gene3D" id="3.50.30.30">
    <property type="match status" value="1"/>
</dbReference>
<comment type="similarity">
    <text evidence="1">Belongs to the peptidase M28 family. M28B subfamily.</text>
</comment>
<dbReference type="GO" id="GO:0004180">
    <property type="term" value="F:carboxypeptidase activity"/>
    <property type="evidence" value="ECO:0007669"/>
    <property type="project" value="TreeGrafter"/>
</dbReference>
<dbReference type="InterPro" id="IPR003137">
    <property type="entry name" value="PA_domain"/>
</dbReference>
<dbReference type="Pfam" id="PF04253">
    <property type="entry name" value="TFR_dimer"/>
    <property type="match status" value="1"/>
</dbReference>
<dbReference type="SUPFAM" id="SSF47672">
    <property type="entry name" value="Transferrin receptor-like dimerisation domain"/>
    <property type="match status" value="1"/>
</dbReference>
<keyword evidence="3" id="KW-0472">Membrane</keyword>
<gene>
    <name evidence="7" type="ORF">G6F51_006556</name>
</gene>